<accession>A0ABD1ZSP8</accession>
<protein>
    <recommendedName>
        <fullName evidence="3">Reverse transcriptase domain-containing protein</fullName>
    </recommendedName>
</protein>
<reference evidence="1 2" key="1">
    <citation type="submission" date="2024-09" db="EMBL/GenBank/DDBJ databases">
        <title>Chromosome-scale assembly of Riccia fluitans.</title>
        <authorList>
            <person name="Paukszto L."/>
            <person name="Sawicki J."/>
            <person name="Karawczyk K."/>
            <person name="Piernik-Szablinska J."/>
            <person name="Szczecinska M."/>
            <person name="Mazdziarz M."/>
        </authorList>
    </citation>
    <scope>NUCLEOTIDE SEQUENCE [LARGE SCALE GENOMIC DNA]</scope>
    <source>
        <strain evidence="1">Rf_01</strain>
        <tissue evidence="1">Aerial parts of the thallus</tissue>
    </source>
</reference>
<evidence type="ECO:0008006" key="3">
    <source>
        <dbReference type="Google" id="ProtNLM"/>
    </source>
</evidence>
<dbReference type="EMBL" id="JBHFFA010000001">
    <property type="protein sequence ID" value="KAL2654041.1"/>
    <property type="molecule type" value="Genomic_DNA"/>
</dbReference>
<evidence type="ECO:0000313" key="1">
    <source>
        <dbReference type="EMBL" id="KAL2654041.1"/>
    </source>
</evidence>
<keyword evidence="2" id="KW-1185">Reference proteome</keyword>
<name>A0ABD1ZSP8_9MARC</name>
<sequence length="142" mass="15085">MGTHTGDINTLFSQMGTRQGDPLGGALFALGHLRALRSTTTAHPLCIFPSYADDTYIAGPVDVVLPAFHTLQDQLSSVGLTIQLGALKDCHCGREKDAFLLSSTGLLCFYHKTTYPRGIPWSGSFCPHICSRGTTGGIGVTS</sequence>
<proteinExistence type="predicted"/>
<organism evidence="1 2">
    <name type="scientific">Riccia fluitans</name>
    <dbReference type="NCBI Taxonomy" id="41844"/>
    <lineage>
        <taxon>Eukaryota</taxon>
        <taxon>Viridiplantae</taxon>
        <taxon>Streptophyta</taxon>
        <taxon>Embryophyta</taxon>
        <taxon>Marchantiophyta</taxon>
        <taxon>Marchantiopsida</taxon>
        <taxon>Marchantiidae</taxon>
        <taxon>Marchantiales</taxon>
        <taxon>Ricciaceae</taxon>
        <taxon>Riccia</taxon>
    </lineage>
</organism>
<dbReference type="AlphaFoldDB" id="A0ABD1ZSP8"/>
<dbReference type="Proteomes" id="UP001605036">
    <property type="component" value="Unassembled WGS sequence"/>
</dbReference>
<gene>
    <name evidence="1" type="ORF">R1flu_022169</name>
</gene>
<comment type="caution">
    <text evidence="1">The sequence shown here is derived from an EMBL/GenBank/DDBJ whole genome shotgun (WGS) entry which is preliminary data.</text>
</comment>
<evidence type="ECO:0000313" key="2">
    <source>
        <dbReference type="Proteomes" id="UP001605036"/>
    </source>
</evidence>